<name>A0A0F2LW49_SPOSC</name>
<proteinExistence type="predicted"/>
<dbReference type="GeneID" id="27663166"/>
<organism evidence="1 2">
    <name type="scientific">Sporothrix schenckii 1099-18</name>
    <dbReference type="NCBI Taxonomy" id="1397361"/>
    <lineage>
        <taxon>Eukaryota</taxon>
        <taxon>Fungi</taxon>
        <taxon>Dikarya</taxon>
        <taxon>Ascomycota</taxon>
        <taxon>Pezizomycotina</taxon>
        <taxon>Sordariomycetes</taxon>
        <taxon>Sordariomycetidae</taxon>
        <taxon>Ophiostomatales</taxon>
        <taxon>Ophiostomataceae</taxon>
        <taxon>Sporothrix</taxon>
    </lineage>
</organism>
<comment type="caution">
    <text evidence="1">The sequence shown here is derived from an EMBL/GenBank/DDBJ whole genome shotgun (WGS) entry which is preliminary data.</text>
</comment>
<reference evidence="1 2" key="1">
    <citation type="journal article" date="2014" name="BMC Genomics">
        <title>Comparative genomics of the major fungal agents of human and animal Sporotrichosis: Sporothrix schenckii and Sporothrix brasiliensis.</title>
        <authorList>
            <person name="Teixeira M.M."/>
            <person name="de Almeida L.G."/>
            <person name="Kubitschek-Barreira P."/>
            <person name="Alves F.L."/>
            <person name="Kioshima E.S."/>
            <person name="Abadio A.K."/>
            <person name="Fernandes L."/>
            <person name="Derengowski L.S."/>
            <person name="Ferreira K.S."/>
            <person name="Souza R.C."/>
            <person name="Ruiz J.C."/>
            <person name="de Andrade N.C."/>
            <person name="Paes H.C."/>
            <person name="Nicola A.M."/>
            <person name="Albuquerque P."/>
            <person name="Gerber A.L."/>
            <person name="Martins V.P."/>
            <person name="Peconick L.D."/>
            <person name="Neto A.V."/>
            <person name="Chaucanez C.B."/>
            <person name="Silva P.A."/>
            <person name="Cunha O.L."/>
            <person name="de Oliveira F.F."/>
            <person name="dos Santos T.C."/>
            <person name="Barros A.L."/>
            <person name="Soares M.A."/>
            <person name="de Oliveira L.M."/>
            <person name="Marini M.M."/>
            <person name="Villalobos-Duno H."/>
            <person name="Cunha M.M."/>
            <person name="de Hoog S."/>
            <person name="da Silveira J.F."/>
            <person name="Henrissat B."/>
            <person name="Nino-Vega G.A."/>
            <person name="Cisalpino P.S."/>
            <person name="Mora-Montes H.M."/>
            <person name="Almeida S.R."/>
            <person name="Stajich J.E."/>
            <person name="Lopes-Bezerra L.M."/>
            <person name="Vasconcelos A.T."/>
            <person name="Felipe M.S."/>
        </authorList>
    </citation>
    <scope>NUCLEOTIDE SEQUENCE [LARGE SCALE GENOMIC DNA]</scope>
    <source>
        <strain evidence="1 2">1099-18</strain>
    </source>
</reference>
<dbReference type="VEuPathDB" id="FungiDB:SPSK_00948"/>
<sequence length="97" mass="10319">MSVLAEPNVTVALPFAPVFAPFDVDIGVFSPASSIFQMAKDSGGLTSVETRPLVFRTALQPQGGVQSCPAGSDIMVRAVEPGGKRTSHQQYERRNTP</sequence>
<evidence type="ECO:0000313" key="2">
    <source>
        <dbReference type="Proteomes" id="UP000033710"/>
    </source>
</evidence>
<dbReference type="KEGG" id="ssck:SPSK_00948"/>
<dbReference type="EMBL" id="AXCR01000011">
    <property type="protein sequence ID" value="KJR81683.1"/>
    <property type="molecule type" value="Genomic_DNA"/>
</dbReference>
<accession>A0A0F2LW49</accession>
<gene>
    <name evidence="1" type="ORF">SPSK_00948</name>
</gene>
<evidence type="ECO:0000313" key="1">
    <source>
        <dbReference type="EMBL" id="KJR81683.1"/>
    </source>
</evidence>
<dbReference type="RefSeq" id="XP_016584359.1">
    <property type="nucleotide sequence ID" value="XM_016727889.1"/>
</dbReference>
<reference evidence="1 2" key="2">
    <citation type="journal article" date="2015" name="Eukaryot. Cell">
        <title>Asexual propagation of a virulent clone complex in a human and feline outbreak of sporotrichosis.</title>
        <authorList>
            <person name="Teixeira Mde M."/>
            <person name="Rodrigues A.M."/>
            <person name="Tsui C.K."/>
            <person name="de Almeida L.G."/>
            <person name="Van Diepeningen A.D."/>
            <person name="van den Ende B.G."/>
            <person name="Fernandes G.F."/>
            <person name="Kano R."/>
            <person name="Hamelin R.C."/>
            <person name="Lopes-Bezerra L.M."/>
            <person name="Vasconcelos A.T."/>
            <person name="de Hoog S."/>
            <person name="de Camargo Z.P."/>
            <person name="Felipe M.S."/>
        </authorList>
    </citation>
    <scope>NUCLEOTIDE SEQUENCE [LARGE SCALE GENOMIC DNA]</scope>
    <source>
        <strain evidence="1 2">1099-18</strain>
    </source>
</reference>
<protein>
    <submittedName>
        <fullName evidence="1">Uncharacterized protein</fullName>
    </submittedName>
</protein>
<dbReference type="AlphaFoldDB" id="A0A0F2LW49"/>
<dbReference type="Proteomes" id="UP000033710">
    <property type="component" value="Unassembled WGS sequence"/>
</dbReference>